<accession>A0A3D8SVR8</accession>
<protein>
    <submittedName>
        <fullName evidence="3">Uncharacterized protein</fullName>
    </submittedName>
</protein>
<feature type="region of interest" description="Disordered" evidence="1">
    <location>
        <begin position="27"/>
        <end position="49"/>
    </location>
</feature>
<keyword evidence="4" id="KW-1185">Reference proteome</keyword>
<evidence type="ECO:0000313" key="3">
    <source>
        <dbReference type="EMBL" id="RDW90261.1"/>
    </source>
</evidence>
<feature type="transmembrane region" description="Helical" evidence="2">
    <location>
        <begin position="95"/>
        <end position="119"/>
    </location>
</feature>
<dbReference type="GeneID" id="38112406"/>
<comment type="caution">
    <text evidence="3">The sequence shown here is derived from an EMBL/GenBank/DDBJ whole genome shotgun (WGS) entry which is preliminary data.</text>
</comment>
<evidence type="ECO:0000313" key="4">
    <source>
        <dbReference type="Proteomes" id="UP000256690"/>
    </source>
</evidence>
<proteinExistence type="predicted"/>
<keyword evidence="2" id="KW-0472">Membrane</keyword>
<dbReference type="Proteomes" id="UP000256690">
    <property type="component" value="Unassembled WGS sequence"/>
</dbReference>
<name>A0A3D8SVR8_9EURO</name>
<reference evidence="3 4" key="1">
    <citation type="journal article" date="2018" name="IMA Fungus">
        <title>IMA Genome-F 9: Draft genome sequence of Annulohypoxylon stygium, Aspergillus mulundensis, Berkeleyomyces basicola (syn. Thielaviopsis basicola), Ceratocystis smalleyi, two Cercospora beticola strains, Coleophoma cylindrospora, Fusarium fracticaudum, Phialophora cf. hyalina, and Morchella septimelata.</title>
        <authorList>
            <person name="Wingfield B.D."/>
            <person name="Bills G.F."/>
            <person name="Dong Y."/>
            <person name="Huang W."/>
            <person name="Nel W.J."/>
            <person name="Swalarsk-Parry B.S."/>
            <person name="Vaghefi N."/>
            <person name="Wilken P.M."/>
            <person name="An Z."/>
            <person name="de Beer Z.W."/>
            <person name="De Vos L."/>
            <person name="Chen L."/>
            <person name="Duong T.A."/>
            <person name="Gao Y."/>
            <person name="Hammerbacher A."/>
            <person name="Kikkert J.R."/>
            <person name="Li Y."/>
            <person name="Li H."/>
            <person name="Li K."/>
            <person name="Li Q."/>
            <person name="Liu X."/>
            <person name="Ma X."/>
            <person name="Naidoo K."/>
            <person name="Pethybridge S.J."/>
            <person name="Sun J."/>
            <person name="Steenkamp E.T."/>
            <person name="van der Nest M.A."/>
            <person name="van Wyk S."/>
            <person name="Wingfield M.J."/>
            <person name="Xiong C."/>
            <person name="Yue Q."/>
            <person name="Zhang X."/>
        </authorList>
    </citation>
    <scope>NUCLEOTIDE SEQUENCE [LARGE SCALE GENOMIC DNA]</scope>
    <source>
        <strain evidence="3 4">DSM 5745</strain>
    </source>
</reference>
<evidence type="ECO:0000256" key="1">
    <source>
        <dbReference type="SAM" id="MobiDB-lite"/>
    </source>
</evidence>
<dbReference type="EMBL" id="PVWQ01000002">
    <property type="protein sequence ID" value="RDW90261.1"/>
    <property type="molecule type" value="Genomic_DNA"/>
</dbReference>
<evidence type="ECO:0000256" key="2">
    <source>
        <dbReference type="SAM" id="Phobius"/>
    </source>
</evidence>
<organism evidence="3 4">
    <name type="scientific">Aspergillus mulundensis</name>
    <dbReference type="NCBI Taxonomy" id="1810919"/>
    <lineage>
        <taxon>Eukaryota</taxon>
        <taxon>Fungi</taxon>
        <taxon>Dikarya</taxon>
        <taxon>Ascomycota</taxon>
        <taxon>Pezizomycotina</taxon>
        <taxon>Eurotiomycetes</taxon>
        <taxon>Eurotiomycetidae</taxon>
        <taxon>Eurotiales</taxon>
        <taxon>Aspergillaceae</taxon>
        <taxon>Aspergillus</taxon>
        <taxon>Aspergillus subgen. Nidulantes</taxon>
    </lineage>
</organism>
<sequence>MAPQPPPQCPDADFMLFGLSTILPATLGARGSPRHKEQDPDLPFTYAESDDDADADADVEMGLLASTRAFGNEFRGGGPAPPGVRFQEHDQPTVAWRYVCPLVGLFVLLFCVLVVVPVLEMSKPYMDGDLKPAIKM</sequence>
<dbReference type="RefSeq" id="XP_026607215.1">
    <property type="nucleotide sequence ID" value="XM_026744052.1"/>
</dbReference>
<dbReference type="AlphaFoldDB" id="A0A3D8SVR8"/>
<keyword evidence="2" id="KW-0812">Transmembrane</keyword>
<keyword evidence="2" id="KW-1133">Transmembrane helix</keyword>
<gene>
    <name evidence="3" type="ORF">DSM5745_02036</name>
</gene>